<dbReference type="EMBL" id="CCRH01000021">
    <property type="protein sequence ID" value="CDZ40347.1"/>
    <property type="molecule type" value="Genomic_DNA"/>
</dbReference>
<dbReference type="AlphaFoldDB" id="A0A0T7FZ96"/>
<dbReference type="RefSeq" id="WP_046669266.1">
    <property type="nucleotide sequence ID" value="NZ_CCRH01000021.1"/>
</dbReference>
<name>A0A0T7FZ96_NEOGA</name>
<protein>
    <recommendedName>
        <fullName evidence="3">DUF4145 domain-containing protein</fullName>
    </recommendedName>
</protein>
<organism evidence="1 2">
    <name type="scientific">Neorhizobium galegae bv. officinalis</name>
    <dbReference type="NCBI Taxonomy" id="323656"/>
    <lineage>
        <taxon>Bacteria</taxon>
        <taxon>Pseudomonadati</taxon>
        <taxon>Pseudomonadota</taxon>
        <taxon>Alphaproteobacteria</taxon>
        <taxon>Hyphomicrobiales</taxon>
        <taxon>Rhizobiaceae</taxon>
        <taxon>Rhizobium/Agrobacterium group</taxon>
        <taxon>Neorhizobium</taxon>
    </lineage>
</organism>
<reference evidence="1 2" key="1">
    <citation type="submission" date="2014-08" db="EMBL/GenBank/DDBJ databases">
        <authorList>
            <person name="Chen Y.-H."/>
        </authorList>
    </citation>
    <scope>NUCLEOTIDE SEQUENCE [LARGE SCALE GENOMIC DNA]</scope>
</reference>
<evidence type="ECO:0000313" key="2">
    <source>
        <dbReference type="Proteomes" id="UP000046176"/>
    </source>
</evidence>
<gene>
    <name evidence="1" type="ORF">NGAL_HAMBI1145_53430</name>
</gene>
<evidence type="ECO:0000313" key="1">
    <source>
        <dbReference type="EMBL" id="CDZ40347.1"/>
    </source>
</evidence>
<evidence type="ECO:0008006" key="3">
    <source>
        <dbReference type="Google" id="ProtNLM"/>
    </source>
</evidence>
<dbReference type="OrthoDB" id="8447556at2"/>
<accession>A0A0T7FZ96</accession>
<sequence>MLDDEVITVPHEFGTERFRSAFMGSDDVGAVIRCHFEAERVLDFVLEQITERRSTRKVKGWPFAHRLEVCRLFGIDDVFIHPFKLINDVRNELAHKGIDAIDEQAEKNLYHAVRKVSPKFDPSFRVQFGNEGGLLFDKPYSDCSTKEKYVFDAMMAIMIFASVPARAVKRLPLVPDMSSL</sequence>
<proteinExistence type="predicted"/>
<dbReference type="Proteomes" id="UP000046176">
    <property type="component" value="Unassembled WGS sequence"/>
</dbReference>